<organism evidence="2 3">
    <name type="scientific">Lithospermum erythrorhizon</name>
    <name type="common">Purple gromwell</name>
    <name type="synonym">Lithospermum officinale var. erythrorhizon</name>
    <dbReference type="NCBI Taxonomy" id="34254"/>
    <lineage>
        <taxon>Eukaryota</taxon>
        <taxon>Viridiplantae</taxon>
        <taxon>Streptophyta</taxon>
        <taxon>Embryophyta</taxon>
        <taxon>Tracheophyta</taxon>
        <taxon>Spermatophyta</taxon>
        <taxon>Magnoliopsida</taxon>
        <taxon>eudicotyledons</taxon>
        <taxon>Gunneridae</taxon>
        <taxon>Pentapetalae</taxon>
        <taxon>asterids</taxon>
        <taxon>lamiids</taxon>
        <taxon>Boraginales</taxon>
        <taxon>Boraginaceae</taxon>
        <taxon>Boraginoideae</taxon>
        <taxon>Lithospermeae</taxon>
        <taxon>Lithospermum</taxon>
    </lineage>
</organism>
<evidence type="ECO:0000313" key="3">
    <source>
        <dbReference type="Proteomes" id="UP001454036"/>
    </source>
</evidence>
<accession>A0AAV3RYL1</accession>
<gene>
    <name evidence="2" type="ORF">LIER_32745</name>
</gene>
<name>A0AAV3RYL1_LITER</name>
<evidence type="ECO:0000313" key="2">
    <source>
        <dbReference type="EMBL" id="GAA0185457.1"/>
    </source>
</evidence>
<evidence type="ECO:0000256" key="1">
    <source>
        <dbReference type="SAM" id="MobiDB-lite"/>
    </source>
</evidence>
<dbReference type="Proteomes" id="UP001454036">
    <property type="component" value="Unassembled WGS sequence"/>
</dbReference>
<sequence length="84" mass="9159">MGKQHRVTLNKHAQRKDKAHKKGDVVDMEKVPYVSAVGSLMYAMLCTRPDIACSVGLTKVLPKGKHYACCAIAGFDIVPASLPY</sequence>
<feature type="region of interest" description="Disordered" evidence="1">
    <location>
        <begin position="1"/>
        <end position="22"/>
    </location>
</feature>
<protein>
    <submittedName>
        <fullName evidence="2">Uncharacterized protein</fullName>
    </submittedName>
</protein>
<proteinExistence type="predicted"/>
<dbReference type="EMBL" id="BAABME010012718">
    <property type="protein sequence ID" value="GAA0185457.1"/>
    <property type="molecule type" value="Genomic_DNA"/>
</dbReference>
<reference evidence="2 3" key="1">
    <citation type="submission" date="2024-01" db="EMBL/GenBank/DDBJ databases">
        <title>The complete chloroplast genome sequence of Lithospermum erythrorhizon: insights into the phylogenetic relationship among Boraginaceae species and the maternal lineages of purple gromwells.</title>
        <authorList>
            <person name="Okada T."/>
            <person name="Watanabe K."/>
        </authorList>
    </citation>
    <scope>NUCLEOTIDE SEQUENCE [LARGE SCALE GENOMIC DNA]</scope>
</reference>
<feature type="compositionally biased region" description="Basic residues" evidence="1">
    <location>
        <begin position="1"/>
        <end position="21"/>
    </location>
</feature>
<comment type="caution">
    <text evidence="2">The sequence shown here is derived from an EMBL/GenBank/DDBJ whole genome shotgun (WGS) entry which is preliminary data.</text>
</comment>
<keyword evidence="3" id="KW-1185">Reference proteome</keyword>
<dbReference type="AlphaFoldDB" id="A0AAV3RYL1"/>